<evidence type="ECO:0000313" key="1">
    <source>
        <dbReference type="EMBL" id="KAI8430992.1"/>
    </source>
</evidence>
<evidence type="ECO:0000313" key="2">
    <source>
        <dbReference type="Proteomes" id="UP001064048"/>
    </source>
</evidence>
<gene>
    <name evidence="1" type="ORF">MSG28_001085</name>
</gene>
<keyword evidence="2" id="KW-1185">Reference proteome</keyword>
<comment type="caution">
    <text evidence="1">The sequence shown here is derived from an EMBL/GenBank/DDBJ whole genome shotgun (WGS) entry which is preliminary data.</text>
</comment>
<organism evidence="1 2">
    <name type="scientific">Choristoneura fumiferana</name>
    <name type="common">Spruce budworm moth</name>
    <name type="synonym">Archips fumiferana</name>
    <dbReference type="NCBI Taxonomy" id="7141"/>
    <lineage>
        <taxon>Eukaryota</taxon>
        <taxon>Metazoa</taxon>
        <taxon>Ecdysozoa</taxon>
        <taxon>Arthropoda</taxon>
        <taxon>Hexapoda</taxon>
        <taxon>Insecta</taxon>
        <taxon>Pterygota</taxon>
        <taxon>Neoptera</taxon>
        <taxon>Endopterygota</taxon>
        <taxon>Lepidoptera</taxon>
        <taxon>Glossata</taxon>
        <taxon>Ditrysia</taxon>
        <taxon>Tortricoidea</taxon>
        <taxon>Tortricidae</taxon>
        <taxon>Tortricinae</taxon>
        <taxon>Choristoneura</taxon>
    </lineage>
</organism>
<reference evidence="1 2" key="1">
    <citation type="journal article" date="2022" name="Genome Biol. Evol.">
        <title>The Spruce Budworm Genome: Reconstructing the Evolutionary History of Antifreeze Proteins.</title>
        <authorList>
            <person name="Beliveau C."/>
            <person name="Gagne P."/>
            <person name="Picq S."/>
            <person name="Vernygora O."/>
            <person name="Keeling C.I."/>
            <person name="Pinkney K."/>
            <person name="Doucet D."/>
            <person name="Wen F."/>
            <person name="Johnston J.S."/>
            <person name="Maaroufi H."/>
            <person name="Boyle B."/>
            <person name="Laroche J."/>
            <person name="Dewar K."/>
            <person name="Juretic N."/>
            <person name="Blackburn G."/>
            <person name="Nisole A."/>
            <person name="Brunet B."/>
            <person name="Brandao M."/>
            <person name="Lumley L."/>
            <person name="Duan J."/>
            <person name="Quan G."/>
            <person name="Lucarotti C.J."/>
            <person name="Roe A.D."/>
            <person name="Sperling F.A.H."/>
            <person name="Levesque R.C."/>
            <person name="Cusson M."/>
        </authorList>
    </citation>
    <scope>NUCLEOTIDE SEQUENCE [LARGE SCALE GENOMIC DNA]</scope>
    <source>
        <strain evidence="1">Glfc:IPQL:Cfum</strain>
    </source>
</reference>
<name>A0ACC0K3I7_CHOFU</name>
<sequence length="1118" mass="129980">MEALDEKMKTIIEENNILKNKISELEQKLKAVDREKRKNNLVFFGMEERGKSEGELVDYIKDLIVDMGVHMDSHEISNVYRIGIKSKNKNRPVVASITTRWKKHIILKNKTSLPPGIYVKEDYSKEILEKRKQLQPQLEEENKKGNIAYIKYDRLIVLKQKGNNREKRKRVTSDSPKSSAQKKVNKNQDSSNHPEIILKNSKNETSRPNSILSYVNRAAKDHHPLTKRRNRILNIATLNTRTLRTEESLHELEKALEDIKWDILGISEMRRLGEKIEERTDYLLFHKGEIAGQRGVGFIIKKSMKQYIQEIIGISDRIAILNIEIPGYKKLWTIVQIYAPTEQATKTEIELFYKELSQTITRFLNNHLILMGDFNAQVGAKQCKEEYVLGNFGQGKRSPHGELLVEFLLQHNLTLLNSLYIKNQKNKWTWISPDGNTKNEIDYMTTNFPKAFTDTAVVTKFNFNTNHRMVRSNIRIEPLKKSRKYFTSHTTGHYSKEILAKIKQSLIESTDELTTSNIDTHTKYGKIEKLLTQEKDVISRRNKYKLSDKTLQLIELRKLLISKHPKKDHIKSITKLSKEIKENIRNDRKIKRVQTLEKHIVKTGGVKKALKELKESHKEWIPKLKKMESTSFNRKNIQEIATKFYKNLYANSDNKQKNNTKTRLDVNREHKEVPMEPKILPKEVEKAIYSQKMEKAPGPDKVTNELLKGTLEELLPIITSLFNEILATGLIPLQWKISNIILIYKKGHKEDVGNYRPISLMSNIYKVFSKVILERISKKLDENQPREQAGFRQKYSTLDHIHAVKQVIQKYNEYNKNLYMAFIDYSKAFDSIRHTAIWDSLEQQGIPSIYINIIKNIYLNGEARIQLETLGKKFKIERGVRQGDPLSPKLFSAALESIFRKLDWEEYGLNIQGAKLNHLRFADDIVLFEENPTHLSQMIESLNNESMKVGLCMNKDKTKLLTNSVPVTIKIDNQPLEYVSDYIYLGQIISHIDQTTKEIERRIGNGWKKILVFERSHEIQGAKYTNKKKSLQHMYTSSHYLWMRNMGTHQTPQRKAGTLPKSYGKKFDRNKETGQSERKNGAKFLLTGIPEMAREVEDANKQDGKTTLNSRLDIIGEG</sequence>
<dbReference type="EMBL" id="CM046131">
    <property type="protein sequence ID" value="KAI8430992.1"/>
    <property type="molecule type" value="Genomic_DNA"/>
</dbReference>
<proteinExistence type="predicted"/>
<accession>A0ACC0K3I7</accession>
<dbReference type="Proteomes" id="UP001064048">
    <property type="component" value="Chromosome Z"/>
</dbReference>
<protein>
    <submittedName>
        <fullName evidence="1">Uncharacterized protein</fullName>
    </submittedName>
</protein>